<evidence type="ECO:0000313" key="2">
    <source>
        <dbReference type="EMBL" id="KAF9946949.1"/>
    </source>
</evidence>
<keyword evidence="3" id="KW-1185">Reference proteome</keyword>
<reference evidence="2" key="1">
    <citation type="journal article" date="2020" name="Fungal Divers.">
        <title>Resolving the Mortierellaceae phylogeny through synthesis of multi-gene phylogenetics and phylogenomics.</title>
        <authorList>
            <person name="Vandepol N."/>
            <person name="Liber J."/>
            <person name="Desiro A."/>
            <person name="Na H."/>
            <person name="Kennedy M."/>
            <person name="Barry K."/>
            <person name="Grigoriev I.V."/>
            <person name="Miller A.N."/>
            <person name="O'Donnell K."/>
            <person name="Stajich J.E."/>
            <person name="Bonito G."/>
        </authorList>
    </citation>
    <scope>NUCLEOTIDE SEQUENCE</scope>
    <source>
        <strain evidence="2">CK1249</strain>
    </source>
</reference>
<comment type="caution">
    <text evidence="2">The sequence shown here is derived from an EMBL/GenBank/DDBJ whole genome shotgun (WGS) entry which is preliminary data.</text>
</comment>
<evidence type="ECO:0000313" key="3">
    <source>
        <dbReference type="Proteomes" id="UP000738359"/>
    </source>
</evidence>
<name>A0A9P6ITN3_MORAP</name>
<feature type="compositionally biased region" description="Basic and acidic residues" evidence="1">
    <location>
        <begin position="113"/>
        <end position="126"/>
    </location>
</feature>
<gene>
    <name evidence="2" type="ORF">BGZ70_002945</name>
</gene>
<organism evidence="2 3">
    <name type="scientific">Mortierella alpina</name>
    <name type="common">Oleaginous fungus</name>
    <name type="synonym">Mortierella renispora</name>
    <dbReference type="NCBI Taxonomy" id="64518"/>
    <lineage>
        <taxon>Eukaryota</taxon>
        <taxon>Fungi</taxon>
        <taxon>Fungi incertae sedis</taxon>
        <taxon>Mucoromycota</taxon>
        <taxon>Mortierellomycotina</taxon>
        <taxon>Mortierellomycetes</taxon>
        <taxon>Mortierellales</taxon>
        <taxon>Mortierellaceae</taxon>
        <taxon>Mortierella</taxon>
    </lineage>
</organism>
<dbReference type="EMBL" id="JAAAHY010001756">
    <property type="protein sequence ID" value="KAF9946949.1"/>
    <property type="molecule type" value="Genomic_DNA"/>
</dbReference>
<sequence length="161" mass="17987">MVQGSPISVVKRDDKELEIVNAYRQCIYTAWLQASTHDHAAAEWWILCLNDLQRDEVKTEAMNDPKITMAIIEKCQVEGATKYPDAKARIVYNPECRPKEEAKTLPEVVTEEIQPKEETKPKEEKSTLTVVITPDGASRADLAEPVDASEEPCGCSSDDPL</sequence>
<evidence type="ECO:0000256" key="1">
    <source>
        <dbReference type="SAM" id="MobiDB-lite"/>
    </source>
</evidence>
<dbReference type="Proteomes" id="UP000738359">
    <property type="component" value="Unassembled WGS sequence"/>
</dbReference>
<dbReference type="AlphaFoldDB" id="A0A9P6ITN3"/>
<feature type="region of interest" description="Disordered" evidence="1">
    <location>
        <begin position="112"/>
        <end position="161"/>
    </location>
</feature>
<accession>A0A9P6ITN3</accession>
<proteinExistence type="predicted"/>
<protein>
    <submittedName>
        <fullName evidence="2">Uncharacterized protein</fullName>
    </submittedName>
</protein>